<dbReference type="InterPro" id="IPR043452">
    <property type="entry name" value="BZIP46-like"/>
</dbReference>
<keyword evidence="3" id="KW-0805">Transcription regulation</keyword>
<evidence type="ECO:0000259" key="9">
    <source>
        <dbReference type="PROSITE" id="PS50217"/>
    </source>
</evidence>
<dbReference type="PROSITE" id="PS00036">
    <property type="entry name" value="BZIP_BASIC"/>
    <property type="match status" value="1"/>
</dbReference>
<feature type="domain" description="BZIP" evidence="9">
    <location>
        <begin position="321"/>
        <end position="372"/>
    </location>
</feature>
<dbReference type="PANTHER" id="PTHR22952:SF463">
    <property type="entry name" value="ABSCISIC ACID-INSENSITIVE 5-LIKE PROTEIN 7"/>
    <property type="match status" value="1"/>
</dbReference>
<dbReference type="InterPro" id="IPR046347">
    <property type="entry name" value="bZIP_sf"/>
</dbReference>
<keyword evidence="2" id="KW-0938">Abscisic acid signaling pathway</keyword>
<dbReference type="GO" id="GO:0003700">
    <property type="term" value="F:DNA-binding transcription factor activity"/>
    <property type="evidence" value="ECO:0007669"/>
    <property type="project" value="InterPro"/>
</dbReference>
<keyword evidence="6" id="KW-0539">Nucleus</keyword>
<dbReference type="GO" id="GO:0005634">
    <property type="term" value="C:nucleus"/>
    <property type="evidence" value="ECO:0007669"/>
    <property type="project" value="UniProtKB-SubCell"/>
</dbReference>
<dbReference type="GO" id="GO:0009738">
    <property type="term" value="P:abscisic acid-activated signaling pathway"/>
    <property type="evidence" value="ECO:0007669"/>
    <property type="project" value="UniProtKB-KW"/>
</dbReference>
<keyword evidence="5" id="KW-0804">Transcription</keyword>
<dbReference type="InterPro" id="IPR004827">
    <property type="entry name" value="bZIP"/>
</dbReference>
<keyword evidence="11" id="KW-1185">Reference proteome</keyword>
<keyword evidence="8" id="KW-0175">Coiled coil</keyword>
<dbReference type="GO" id="GO:0003677">
    <property type="term" value="F:DNA binding"/>
    <property type="evidence" value="ECO:0007669"/>
    <property type="project" value="UniProtKB-KW"/>
</dbReference>
<dbReference type="SUPFAM" id="SSF57959">
    <property type="entry name" value="Leucine zipper domain"/>
    <property type="match status" value="1"/>
</dbReference>
<evidence type="ECO:0000313" key="11">
    <source>
        <dbReference type="Proteomes" id="UP001345219"/>
    </source>
</evidence>
<evidence type="ECO:0000313" key="10">
    <source>
        <dbReference type="EMBL" id="KAK4777589.1"/>
    </source>
</evidence>
<dbReference type="GO" id="GO:0045893">
    <property type="term" value="P:positive regulation of DNA-templated transcription"/>
    <property type="evidence" value="ECO:0007669"/>
    <property type="project" value="InterPro"/>
</dbReference>
<evidence type="ECO:0000256" key="6">
    <source>
        <dbReference type="ARBA" id="ARBA00023242"/>
    </source>
</evidence>
<reference evidence="10 11" key="1">
    <citation type="journal article" date="2023" name="Hortic Res">
        <title>Pangenome of water caltrop reveals structural variations and asymmetric subgenome divergence after allopolyploidization.</title>
        <authorList>
            <person name="Zhang X."/>
            <person name="Chen Y."/>
            <person name="Wang L."/>
            <person name="Yuan Y."/>
            <person name="Fang M."/>
            <person name="Shi L."/>
            <person name="Lu R."/>
            <person name="Comes H.P."/>
            <person name="Ma Y."/>
            <person name="Chen Y."/>
            <person name="Huang G."/>
            <person name="Zhou Y."/>
            <person name="Zheng Z."/>
            <person name="Qiu Y."/>
        </authorList>
    </citation>
    <scope>NUCLEOTIDE SEQUENCE [LARGE SCALE GENOMIC DNA]</scope>
    <source>
        <tissue evidence="10">Roots</tissue>
    </source>
</reference>
<evidence type="ECO:0000256" key="7">
    <source>
        <dbReference type="ARBA" id="ARBA00061369"/>
    </source>
</evidence>
<dbReference type="Pfam" id="PF00170">
    <property type="entry name" value="bZIP_1"/>
    <property type="match status" value="1"/>
</dbReference>
<evidence type="ECO:0000256" key="5">
    <source>
        <dbReference type="ARBA" id="ARBA00023163"/>
    </source>
</evidence>
<organism evidence="10 11">
    <name type="scientific">Trapa incisa</name>
    <dbReference type="NCBI Taxonomy" id="236973"/>
    <lineage>
        <taxon>Eukaryota</taxon>
        <taxon>Viridiplantae</taxon>
        <taxon>Streptophyta</taxon>
        <taxon>Embryophyta</taxon>
        <taxon>Tracheophyta</taxon>
        <taxon>Spermatophyta</taxon>
        <taxon>Magnoliopsida</taxon>
        <taxon>eudicotyledons</taxon>
        <taxon>Gunneridae</taxon>
        <taxon>Pentapetalae</taxon>
        <taxon>rosids</taxon>
        <taxon>malvids</taxon>
        <taxon>Myrtales</taxon>
        <taxon>Lythraceae</taxon>
        <taxon>Trapa</taxon>
    </lineage>
</organism>
<dbReference type="PROSITE" id="PS50217">
    <property type="entry name" value="BZIP"/>
    <property type="match status" value="1"/>
</dbReference>
<sequence>MDPNMNFGGGVNPLTRQTSIYSLTVDEFQRTWSGIGKDFGSMNMDELLKSIWNAEETQAVTSNGGGAGQGGIVGVPGSLQKQGSLTLPRTLSQKTVDEVWKDLFKENEGLGNGAGGEEAVSNLPLRQRTLGEMTLEEFLVRAGAVKEETQTQQVEMPIDGGFYGHLPSTCNNIAKNNAGLALSFLQQSQKNGLVAPVQNPNLASVQDNQPSQCQQQLLFPEPATMGFASPVNPLNLSQLVSNPAKSMTGITEPSNCNSVIQLGGIMKAGIGAAVPTGMGSSVTSHISPAVSNNTVDSLSASPVPCAFSQGRKPNVALEKVVERRQRRMIKNRESAARSRARKQAYTLELEAEIAKLKELNQELQKKQDKFMEMQKNQILQTVNGNLGNKRLCLRRTLTGPW</sequence>
<comment type="subcellular location">
    <subcellularLocation>
        <location evidence="1">Nucleus</location>
    </subcellularLocation>
</comment>
<dbReference type="Gene3D" id="1.20.5.170">
    <property type="match status" value="1"/>
</dbReference>
<comment type="caution">
    <text evidence="10">The sequence shown here is derived from an EMBL/GenBank/DDBJ whole genome shotgun (WGS) entry which is preliminary data.</text>
</comment>
<dbReference type="AlphaFoldDB" id="A0AAN7QS65"/>
<dbReference type="PANTHER" id="PTHR22952">
    <property type="entry name" value="CAMP-RESPONSE ELEMENT BINDING PROTEIN-RELATED"/>
    <property type="match status" value="1"/>
</dbReference>
<feature type="coiled-coil region" evidence="8">
    <location>
        <begin position="342"/>
        <end position="376"/>
    </location>
</feature>
<evidence type="ECO:0000256" key="4">
    <source>
        <dbReference type="ARBA" id="ARBA00023125"/>
    </source>
</evidence>
<evidence type="ECO:0000256" key="3">
    <source>
        <dbReference type="ARBA" id="ARBA00023015"/>
    </source>
</evidence>
<proteinExistence type="inferred from homology"/>
<evidence type="ECO:0000256" key="1">
    <source>
        <dbReference type="ARBA" id="ARBA00004123"/>
    </source>
</evidence>
<dbReference type="Proteomes" id="UP001345219">
    <property type="component" value="Chromosome 14"/>
</dbReference>
<dbReference type="CDD" id="cd14707">
    <property type="entry name" value="bZIP_plant_BZIP46"/>
    <property type="match status" value="1"/>
</dbReference>
<evidence type="ECO:0000256" key="8">
    <source>
        <dbReference type="SAM" id="Coils"/>
    </source>
</evidence>
<protein>
    <recommendedName>
        <fullName evidence="9">BZIP domain-containing protein</fullName>
    </recommendedName>
</protein>
<dbReference type="SMART" id="SM00338">
    <property type="entry name" value="BRLZ"/>
    <property type="match status" value="1"/>
</dbReference>
<dbReference type="FunFam" id="1.20.5.170:FF:000048">
    <property type="entry name" value="ABSCISIC ACID-INSENSITIVE 5-like protein 5"/>
    <property type="match status" value="1"/>
</dbReference>
<name>A0AAN7QS65_9MYRT</name>
<comment type="similarity">
    <text evidence="7">Belongs to the bZIP family. ABI5 subfamily.</text>
</comment>
<accession>A0AAN7QS65</accession>
<dbReference type="EMBL" id="JAXIOK010000002">
    <property type="protein sequence ID" value="KAK4777589.1"/>
    <property type="molecule type" value="Genomic_DNA"/>
</dbReference>
<gene>
    <name evidence="10" type="ORF">SAY87_017776</name>
</gene>
<keyword evidence="4" id="KW-0238">DNA-binding</keyword>
<evidence type="ECO:0000256" key="2">
    <source>
        <dbReference type="ARBA" id="ARBA00022682"/>
    </source>
</evidence>